<evidence type="ECO:0000313" key="1">
    <source>
        <dbReference type="EMBL" id="KAH0934978.1"/>
    </source>
</evidence>
<name>A0ABQ8E047_BRANA</name>
<gene>
    <name evidence="1" type="ORF">HID58_012095</name>
</gene>
<comment type="caution">
    <text evidence="1">The sequence shown here is derived from an EMBL/GenBank/DDBJ whole genome shotgun (WGS) entry which is preliminary data.</text>
</comment>
<organism evidence="1 2">
    <name type="scientific">Brassica napus</name>
    <name type="common">Rape</name>
    <dbReference type="NCBI Taxonomy" id="3708"/>
    <lineage>
        <taxon>Eukaryota</taxon>
        <taxon>Viridiplantae</taxon>
        <taxon>Streptophyta</taxon>
        <taxon>Embryophyta</taxon>
        <taxon>Tracheophyta</taxon>
        <taxon>Spermatophyta</taxon>
        <taxon>Magnoliopsida</taxon>
        <taxon>eudicotyledons</taxon>
        <taxon>Gunneridae</taxon>
        <taxon>Pentapetalae</taxon>
        <taxon>rosids</taxon>
        <taxon>malvids</taxon>
        <taxon>Brassicales</taxon>
        <taxon>Brassicaceae</taxon>
        <taxon>Brassiceae</taxon>
        <taxon>Brassica</taxon>
    </lineage>
</organism>
<evidence type="ECO:0000313" key="2">
    <source>
        <dbReference type="Proteomes" id="UP000824890"/>
    </source>
</evidence>
<sequence>MVVMGMNWKDKKEGAGWGFILFEDQQVKLVGVRKGSCALSPLHAEVEARPLLGNERDETVWC</sequence>
<accession>A0ABQ8E047</accession>
<protein>
    <submittedName>
        <fullName evidence="1">Uncharacterized protein</fullName>
    </submittedName>
</protein>
<keyword evidence="2" id="KW-1185">Reference proteome</keyword>
<dbReference type="Proteomes" id="UP000824890">
    <property type="component" value="Unassembled WGS sequence"/>
</dbReference>
<dbReference type="EMBL" id="JAGKQM010000003">
    <property type="protein sequence ID" value="KAH0934978.1"/>
    <property type="molecule type" value="Genomic_DNA"/>
</dbReference>
<reference evidence="1 2" key="1">
    <citation type="submission" date="2021-05" db="EMBL/GenBank/DDBJ databases">
        <title>Genome Assembly of Synthetic Allotetraploid Brassica napus Reveals Homoeologous Exchanges between Subgenomes.</title>
        <authorList>
            <person name="Davis J.T."/>
        </authorList>
    </citation>
    <scope>NUCLEOTIDE SEQUENCE [LARGE SCALE GENOMIC DNA]</scope>
    <source>
        <strain evidence="2">cv. Da-Ae</strain>
        <tissue evidence="1">Seedling</tissue>
    </source>
</reference>
<proteinExistence type="predicted"/>